<gene>
    <name evidence="3" type="ORF">KOW79_000714</name>
</gene>
<dbReference type="GO" id="GO:0005085">
    <property type="term" value="F:guanyl-nucleotide exchange factor activity"/>
    <property type="evidence" value="ECO:0007669"/>
    <property type="project" value="InterPro"/>
</dbReference>
<dbReference type="GO" id="GO:0030139">
    <property type="term" value="C:endocytic vesicle"/>
    <property type="evidence" value="ECO:0007669"/>
    <property type="project" value="TreeGrafter"/>
</dbReference>
<dbReference type="AlphaFoldDB" id="A0A9D3SSR5"/>
<feature type="region of interest" description="Disordered" evidence="1">
    <location>
        <begin position="733"/>
        <end position="783"/>
    </location>
</feature>
<dbReference type="GO" id="GO:0007266">
    <property type="term" value="P:Rho protein signal transduction"/>
    <property type="evidence" value="ECO:0007669"/>
    <property type="project" value="TreeGrafter"/>
</dbReference>
<dbReference type="InterPro" id="IPR001849">
    <property type="entry name" value="PH_domain"/>
</dbReference>
<accession>A0A9D3SSR5</accession>
<feature type="compositionally biased region" description="Basic residues" evidence="1">
    <location>
        <begin position="53"/>
        <end position="68"/>
    </location>
</feature>
<evidence type="ECO:0000259" key="2">
    <source>
        <dbReference type="PROSITE" id="PS50010"/>
    </source>
</evidence>
<dbReference type="GO" id="GO:0043542">
    <property type="term" value="P:endothelial cell migration"/>
    <property type="evidence" value="ECO:0007669"/>
    <property type="project" value="TreeGrafter"/>
</dbReference>
<dbReference type="InterPro" id="IPR035899">
    <property type="entry name" value="DBL_dom_sf"/>
</dbReference>
<feature type="region of interest" description="Disordered" evidence="1">
    <location>
        <begin position="45"/>
        <end position="68"/>
    </location>
</feature>
<feature type="region of interest" description="Disordered" evidence="1">
    <location>
        <begin position="688"/>
        <end position="719"/>
    </location>
</feature>
<dbReference type="Proteomes" id="UP000824219">
    <property type="component" value="Linkage Group LG01"/>
</dbReference>
<proteinExistence type="predicted"/>
<organism evidence="3 4">
    <name type="scientific">Hemibagrus wyckioides</name>
    <dbReference type="NCBI Taxonomy" id="337641"/>
    <lineage>
        <taxon>Eukaryota</taxon>
        <taxon>Metazoa</taxon>
        <taxon>Chordata</taxon>
        <taxon>Craniata</taxon>
        <taxon>Vertebrata</taxon>
        <taxon>Euteleostomi</taxon>
        <taxon>Actinopterygii</taxon>
        <taxon>Neopterygii</taxon>
        <taxon>Teleostei</taxon>
        <taxon>Ostariophysi</taxon>
        <taxon>Siluriformes</taxon>
        <taxon>Bagridae</taxon>
        <taxon>Hemibagrus</taxon>
    </lineage>
</organism>
<keyword evidence="4" id="KW-1185">Reference proteome</keyword>
<feature type="compositionally biased region" description="Polar residues" evidence="1">
    <location>
        <begin position="688"/>
        <end position="699"/>
    </location>
</feature>
<dbReference type="OrthoDB" id="660555at2759"/>
<feature type="region of interest" description="Disordered" evidence="1">
    <location>
        <begin position="641"/>
        <end position="664"/>
    </location>
</feature>
<dbReference type="GO" id="GO:0030424">
    <property type="term" value="C:axon"/>
    <property type="evidence" value="ECO:0007669"/>
    <property type="project" value="TreeGrafter"/>
</dbReference>
<dbReference type="SMART" id="SM00233">
    <property type="entry name" value="PH"/>
    <property type="match status" value="1"/>
</dbReference>
<dbReference type="InterPro" id="IPR040181">
    <property type="entry name" value="PKHG5/7"/>
</dbReference>
<reference evidence="3 4" key="1">
    <citation type="submission" date="2021-06" db="EMBL/GenBank/DDBJ databases">
        <title>Chromosome-level genome assembly of the red-tail catfish (Hemibagrus wyckioides).</title>
        <authorList>
            <person name="Shao F."/>
        </authorList>
    </citation>
    <scope>NUCLEOTIDE SEQUENCE [LARGE SCALE GENOMIC DNA]</scope>
    <source>
        <strain evidence="3">EC202008001</strain>
        <tissue evidence="3">Blood</tissue>
    </source>
</reference>
<evidence type="ECO:0000313" key="3">
    <source>
        <dbReference type="EMBL" id="KAG7336021.1"/>
    </source>
</evidence>
<evidence type="ECO:0000256" key="1">
    <source>
        <dbReference type="SAM" id="MobiDB-lite"/>
    </source>
</evidence>
<dbReference type="PANTHER" id="PTHR13217">
    <property type="entry name" value="PLECKSTRIN HOMOLOGY DOMAIN-CONTAINING FAMILY G MEMBER 7"/>
    <property type="match status" value="1"/>
</dbReference>
<dbReference type="PROSITE" id="PS50010">
    <property type="entry name" value="DH_2"/>
    <property type="match status" value="1"/>
</dbReference>
<dbReference type="SUPFAM" id="SSF50729">
    <property type="entry name" value="PH domain-like"/>
    <property type="match status" value="1"/>
</dbReference>
<dbReference type="Gene3D" id="2.30.29.30">
    <property type="entry name" value="Pleckstrin-homology domain (PH domain)/Phosphotyrosine-binding domain (PTB)"/>
    <property type="match status" value="1"/>
</dbReference>
<feature type="region of interest" description="Disordered" evidence="1">
    <location>
        <begin position="807"/>
        <end position="933"/>
    </location>
</feature>
<feature type="compositionally biased region" description="Polar residues" evidence="1">
    <location>
        <begin position="816"/>
        <end position="826"/>
    </location>
</feature>
<dbReference type="SMART" id="SM00325">
    <property type="entry name" value="RhoGEF"/>
    <property type="match status" value="1"/>
</dbReference>
<sequence length="987" mass="113764">MPYHPDENDLKVKRMDGGMEKLKDVEKDKESDAGDGFGRQIADASVSHQKAADKHKFHSVGHQKKKLKVRPVATLGKGFQKSRGPQIQDLFSERPDKTPIQEEKGSAGGGQTLMEMLKQTLQSFPVPDKLNWWSREGDKAEVFEKSWTDIVHSHKTMEKTQRHQQEALWELLHTEFIYINKLTIVTDLVLAALEHVHRHGFLHEVTSAQLFSNIPSILDAHRHFWWEVMYPMLQNVRLTGQPFDPLKLEPGCLQFADRFSAYLDYCWEEERNLEFTRRQLETNPQFSTFLIWVETHPQCGRMRLGDMQAKPHQRITKYPLLLKAILKATQDPYTQQALNRMINSVGQFLDSINDYLLLKDDELALLDLSQKIEGYELHGMSEEIEKHMREFCRFDLTTPIQGTGPKVIRKLIMGETLKVRGRKDSKLEVVVLLFTDVLLLTKTQKKSEKQKVVRPPLSLERIHCAELKDGYSFVLLEVSDLGCPVSVYSVSTPSPESCTAWTTTIHQAQEALKSLRKMETRKPEEPSDQILEESDQLFHASMVNISDTEEQLEYKSHFGSRRFTTVQLEQEEENLHNQHVHSHFLSKQMKNGDKKYKHNMTQETERRERGKNGYCESSDILSNPTIERRVTWNHKVQSHKNSTAFPQEDLFHNESNKSTGPHHLLVGGLRENQLSSSGQFLLPSKFESSISVPQQQSQKPDLRQDSWSHQSGDENESLSDSWTFTRILNSPRLRRKRPMYSQPSVPLQGPRRMSADAGSSNSVSDSEEIHNVRRPSNTSIKTQDHLVLKMASVKQNRGVFWNVPYERSSESESELPTETHNQNSQKIPKMKAQRNDSLHELQSSPLQGLLNRANEREKERGIAKREGKHLEKSSLQSSHNDRTTPSPSPRETEKEAEAEEQGTFRARWFDPHTGTETRVNSSGNERKNRPVTPLGVTVDWPGWCFDDEDVLEFTDLDDEKSDWFEQTLTMTELRKTPRHSEADYSEV</sequence>
<name>A0A9D3SSR5_9TELE</name>
<dbReference type="Pfam" id="PF00621">
    <property type="entry name" value="RhoGEF"/>
    <property type="match status" value="1"/>
</dbReference>
<dbReference type="SUPFAM" id="SSF48065">
    <property type="entry name" value="DBL homology domain (DH-domain)"/>
    <property type="match status" value="1"/>
</dbReference>
<dbReference type="EMBL" id="JAHKSW010000001">
    <property type="protein sequence ID" value="KAG7336021.1"/>
    <property type="molecule type" value="Genomic_DNA"/>
</dbReference>
<dbReference type="GO" id="GO:0005886">
    <property type="term" value="C:plasma membrane"/>
    <property type="evidence" value="ECO:0007669"/>
    <property type="project" value="TreeGrafter"/>
</dbReference>
<feature type="compositionally biased region" description="Basic and acidic residues" evidence="1">
    <location>
        <begin position="853"/>
        <end position="872"/>
    </location>
</feature>
<dbReference type="Gene3D" id="1.20.900.10">
    <property type="entry name" value="Dbl homology (DH) domain"/>
    <property type="match status" value="1"/>
</dbReference>
<dbReference type="PANTHER" id="PTHR13217:SF10">
    <property type="entry name" value="PLECKSTRIN HOMOLOGY DOMAIN-CONTAINING FAMILY G MEMBER 6 ISOFORM X1"/>
    <property type="match status" value="1"/>
</dbReference>
<feature type="domain" description="DH" evidence="2">
    <location>
        <begin position="163"/>
        <end position="355"/>
    </location>
</feature>
<dbReference type="InterPro" id="IPR011993">
    <property type="entry name" value="PH-like_dom_sf"/>
</dbReference>
<comment type="caution">
    <text evidence="3">The sequence shown here is derived from an EMBL/GenBank/DDBJ whole genome shotgun (WGS) entry which is preliminary data.</text>
</comment>
<protein>
    <recommendedName>
        <fullName evidence="2">DH domain-containing protein</fullName>
    </recommendedName>
</protein>
<dbReference type="CDD" id="cd00160">
    <property type="entry name" value="RhoGEF"/>
    <property type="match status" value="1"/>
</dbReference>
<dbReference type="InterPro" id="IPR000219">
    <property type="entry name" value="DH_dom"/>
</dbReference>
<evidence type="ECO:0000313" key="4">
    <source>
        <dbReference type="Proteomes" id="UP000824219"/>
    </source>
</evidence>